<dbReference type="EMBL" id="AMPZ03000002">
    <property type="protein sequence ID" value="KAH9591446.1"/>
    <property type="molecule type" value="Genomic_DNA"/>
</dbReference>
<dbReference type="CTD" id="75578403"/>
<feature type="compositionally biased region" description="Polar residues" evidence="6">
    <location>
        <begin position="20"/>
        <end position="32"/>
    </location>
</feature>
<dbReference type="InterPro" id="IPR009060">
    <property type="entry name" value="UBA-like_sf"/>
</dbReference>
<dbReference type="InterPro" id="IPR003892">
    <property type="entry name" value="CUE"/>
</dbReference>
<gene>
    <name evidence="9" type="ORF">MS3_00020011</name>
    <name evidence="10" type="ORF">MS3_08148</name>
</gene>
<dbReference type="PROSITE" id="PS51140">
    <property type="entry name" value="CUE"/>
    <property type="match status" value="1"/>
</dbReference>
<reference evidence="9" key="3">
    <citation type="submission" date="2021-06" db="EMBL/GenBank/DDBJ databases">
        <title>Chromosome-level genome assembly for S. haematobium.</title>
        <authorList>
            <person name="Stroehlein A.J."/>
        </authorList>
    </citation>
    <scope>NUCLEOTIDE SEQUENCE</scope>
</reference>
<evidence type="ECO:0000313" key="9">
    <source>
        <dbReference type="EMBL" id="KAH9591446.1"/>
    </source>
</evidence>
<evidence type="ECO:0000313" key="11">
    <source>
        <dbReference type="Proteomes" id="UP000471633"/>
    </source>
</evidence>
<dbReference type="InterPro" id="IPR035892">
    <property type="entry name" value="C2_domain_sf"/>
</dbReference>
<dbReference type="Gene3D" id="1.10.8.10">
    <property type="entry name" value="DNA helicase RuvA subunit, C-terminal domain"/>
    <property type="match status" value="1"/>
</dbReference>
<keyword evidence="4" id="KW-0072">Autophagy</keyword>
<organism evidence="10">
    <name type="scientific">Schistosoma haematobium</name>
    <name type="common">Blood fluke</name>
    <dbReference type="NCBI Taxonomy" id="6185"/>
    <lineage>
        <taxon>Eukaryota</taxon>
        <taxon>Metazoa</taxon>
        <taxon>Spiralia</taxon>
        <taxon>Lophotrochozoa</taxon>
        <taxon>Platyhelminthes</taxon>
        <taxon>Trematoda</taxon>
        <taxon>Digenea</taxon>
        <taxon>Strigeidida</taxon>
        <taxon>Schistosomatoidea</taxon>
        <taxon>Schistosomatidae</taxon>
        <taxon>Schistosoma</taxon>
    </lineage>
</organism>
<keyword evidence="3" id="KW-0391">Immunity</keyword>
<dbReference type="PANTHER" id="PTHR16461:SF5">
    <property type="entry name" value="TOLL-INTERACTING PROTEIN"/>
    <property type="match status" value="1"/>
</dbReference>
<dbReference type="GO" id="GO:0005737">
    <property type="term" value="C:cytoplasm"/>
    <property type="evidence" value="ECO:0007669"/>
    <property type="project" value="TreeGrafter"/>
</dbReference>
<dbReference type="GO" id="GO:0006511">
    <property type="term" value="P:ubiquitin-dependent protein catabolic process"/>
    <property type="evidence" value="ECO:0007669"/>
    <property type="project" value="TreeGrafter"/>
</dbReference>
<evidence type="ECO:0000256" key="5">
    <source>
        <dbReference type="ARBA" id="ARBA00023198"/>
    </source>
</evidence>
<dbReference type="EMBL" id="KL251268">
    <property type="protein sequence ID" value="KGB39698.1"/>
    <property type="molecule type" value="Genomic_DNA"/>
</dbReference>
<dbReference type="SUPFAM" id="SSF46934">
    <property type="entry name" value="UBA-like"/>
    <property type="match status" value="1"/>
</dbReference>
<evidence type="ECO:0000256" key="4">
    <source>
        <dbReference type="ARBA" id="ARBA00023006"/>
    </source>
</evidence>
<keyword evidence="2" id="KW-0399">Innate immunity</keyword>
<dbReference type="PROSITE" id="PS50004">
    <property type="entry name" value="C2"/>
    <property type="match status" value="1"/>
</dbReference>
<dbReference type="SMART" id="SM00546">
    <property type="entry name" value="CUE"/>
    <property type="match status" value="1"/>
</dbReference>
<dbReference type="AlphaFoldDB" id="A0A095CB65"/>
<dbReference type="Pfam" id="PF02845">
    <property type="entry name" value="CUE"/>
    <property type="match status" value="1"/>
</dbReference>
<dbReference type="InterPro" id="IPR000008">
    <property type="entry name" value="C2_dom"/>
</dbReference>
<dbReference type="GO" id="GO:0045087">
    <property type="term" value="P:innate immune response"/>
    <property type="evidence" value="ECO:0007669"/>
    <property type="project" value="UniProtKB-KW"/>
</dbReference>
<dbReference type="GO" id="GO:0006914">
    <property type="term" value="P:autophagy"/>
    <property type="evidence" value="ECO:0007669"/>
    <property type="project" value="UniProtKB-KW"/>
</dbReference>
<reference evidence="9" key="2">
    <citation type="journal article" date="2019" name="Gigascience">
        <title>High-quality Schistosoma haematobium genome achieved by single-molecule and long-range sequencing.</title>
        <authorList>
            <person name="Stroehlein A.J."/>
            <person name="Korhonen P.K."/>
            <person name="Chong T.M."/>
            <person name="Lim Y.L."/>
            <person name="Chan K.G."/>
            <person name="Webster B."/>
            <person name="Rollinson D."/>
            <person name="Brindley P.J."/>
            <person name="Gasser R.B."/>
            <person name="Young N.D."/>
        </authorList>
    </citation>
    <scope>NUCLEOTIDE SEQUENCE</scope>
</reference>
<sequence length="256" mass="28545">MSIEDHEVDLLDLSSPDVKPSNSSNNLVQKPSNVVENGCKSKHEGDPIISVPPVKEQLLLHLDVSQARLVKNYGLFPMNLYCRIRIGDAIFETQTALSAGKRPFWNETFQCWLHGDVDRLTVEVFSENVLFSDSQVANAVIIFPPSLFDGVALNQWFSLSGKQGKDLEGSINLIFRCRKVPVNLPVLQSSPLYCQPRLGEIGGMTVLPKPISTEDVQSIHEIFPSVEDDTIHSLLTTHHGNREVVINELLRMTSET</sequence>
<dbReference type="GO" id="GO:0043130">
    <property type="term" value="F:ubiquitin binding"/>
    <property type="evidence" value="ECO:0007669"/>
    <property type="project" value="InterPro"/>
</dbReference>
<evidence type="ECO:0000256" key="2">
    <source>
        <dbReference type="ARBA" id="ARBA00022588"/>
    </source>
</evidence>
<reference evidence="10" key="1">
    <citation type="journal article" date="2012" name="Nat. Genet.">
        <title>Whole-genome sequence of Schistosoma haematobium.</title>
        <authorList>
            <person name="Young N.D."/>
            <person name="Jex A.R."/>
            <person name="Li B."/>
            <person name="Liu S."/>
            <person name="Yang L."/>
            <person name="Xiong Z."/>
            <person name="Li Y."/>
            <person name="Cantacessi C."/>
            <person name="Hall R.S."/>
            <person name="Xu X."/>
            <person name="Chen F."/>
            <person name="Wu X."/>
            <person name="Zerlotini A."/>
            <person name="Oliveira G."/>
            <person name="Hofmann A."/>
            <person name="Zhang G."/>
            <person name="Fang X."/>
            <person name="Kang Y."/>
            <person name="Campbell B.E."/>
            <person name="Loukas A."/>
            <person name="Ranganathan S."/>
            <person name="Rollinson D."/>
            <person name="Rinaldi G."/>
            <person name="Brindley P.J."/>
            <person name="Yang H."/>
            <person name="Wang J."/>
            <person name="Wang J."/>
            <person name="Gasser R.B."/>
        </authorList>
    </citation>
    <scope>NUCLEOTIDE SEQUENCE [LARGE SCALE GENOMIC DNA]</scope>
</reference>
<evidence type="ECO:0000256" key="3">
    <source>
        <dbReference type="ARBA" id="ARBA00022859"/>
    </source>
</evidence>
<feature type="domain" description="C2" evidence="7">
    <location>
        <begin position="43"/>
        <end position="157"/>
    </location>
</feature>
<dbReference type="PANTHER" id="PTHR16461">
    <property type="entry name" value="TOLL-INTERACTING PROTEIN"/>
    <property type="match status" value="1"/>
</dbReference>
<name>A0A095CB65_SCHHA</name>
<evidence type="ECO:0000256" key="1">
    <source>
        <dbReference type="ARBA" id="ARBA00009278"/>
    </source>
</evidence>
<accession>A0A095CB65</accession>
<dbReference type="InterPro" id="IPR041808">
    <property type="entry name" value="Cue3_CUE"/>
</dbReference>
<dbReference type="STRING" id="6185.A0A095CB65"/>
<dbReference type="GO" id="GO:0031624">
    <property type="term" value="F:ubiquitin conjugating enzyme binding"/>
    <property type="evidence" value="ECO:0007669"/>
    <property type="project" value="TreeGrafter"/>
</dbReference>
<proteinExistence type="inferred from homology"/>
<protein>
    <submittedName>
        <fullName evidence="10">Toll-interacting protein B</fullName>
    </submittedName>
</protein>
<feature type="domain" description="CUE" evidence="8">
    <location>
        <begin position="211"/>
        <end position="254"/>
    </location>
</feature>
<evidence type="ECO:0000313" key="10">
    <source>
        <dbReference type="EMBL" id="KGB39698.1"/>
    </source>
</evidence>
<dbReference type="OrthoDB" id="9942608at2759"/>
<dbReference type="Proteomes" id="UP000471633">
    <property type="component" value="Unassembled WGS sequence"/>
</dbReference>
<dbReference type="Gene3D" id="2.60.40.150">
    <property type="entry name" value="C2 domain"/>
    <property type="match status" value="1"/>
</dbReference>
<keyword evidence="11" id="KW-1185">Reference proteome</keyword>
<dbReference type="RefSeq" id="XP_051071654.1">
    <property type="nucleotide sequence ID" value="XM_051219628.1"/>
</dbReference>
<feature type="region of interest" description="Disordered" evidence="6">
    <location>
        <begin position="13"/>
        <end position="32"/>
    </location>
</feature>
<evidence type="ECO:0000259" key="7">
    <source>
        <dbReference type="PROSITE" id="PS50004"/>
    </source>
</evidence>
<dbReference type="KEGG" id="shx:MS3_00020011"/>
<dbReference type="Pfam" id="PF00168">
    <property type="entry name" value="C2"/>
    <property type="match status" value="1"/>
</dbReference>
<dbReference type="GeneID" id="75578403"/>
<dbReference type="CDD" id="cd14373">
    <property type="entry name" value="CUE_Cue3p_like"/>
    <property type="match status" value="1"/>
</dbReference>
<dbReference type="SUPFAM" id="SSF49562">
    <property type="entry name" value="C2 domain (Calcium/lipid-binding domain, CaLB)"/>
    <property type="match status" value="1"/>
</dbReference>
<comment type="similarity">
    <text evidence="1">Belongs to the tollip family.</text>
</comment>
<evidence type="ECO:0000259" key="8">
    <source>
        <dbReference type="PROSITE" id="PS51140"/>
    </source>
</evidence>
<keyword evidence="5" id="KW-0395">Inflammatory response</keyword>
<reference evidence="9" key="4">
    <citation type="journal article" date="2022" name="PLoS Pathog.">
        <title>Chromosome-level genome of Schistosoma haematobium underpins genome-wide explorations of molecular variation.</title>
        <authorList>
            <person name="Stroehlein A.J."/>
            <person name="Korhonen P.K."/>
            <person name="Lee V.V."/>
            <person name="Ralph S.A."/>
            <person name="Mentink-Kane M."/>
            <person name="You H."/>
            <person name="McManus D.P."/>
            <person name="Tchuente L.T."/>
            <person name="Stothard J.R."/>
            <person name="Kaur P."/>
            <person name="Dudchenko O."/>
            <person name="Aiden E.L."/>
            <person name="Yang B."/>
            <person name="Yang H."/>
            <person name="Emery A.M."/>
            <person name="Webster B.L."/>
            <person name="Brindley P.J."/>
            <person name="Rollinson D."/>
            <person name="Chang B.C.H."/>
            <person name="Gasser R.B."/>
            <person name="Young N.D."/>
        </authorList>
    </citation>
    <scope>NUCLEOTIDE SEQUENCE</scope>
</reference>
<evidence type="ECO:0000256" key="6">
    <source>
        <dbReference type="SAM" id="MobiDB-lite"/>
    </source>
</evidence>